<protein>
    <submittedName>
        <fullName evidence="1">Uncharacterized protein</fullName>
    </submittedName>
</protein>
<dbReference type="AlphaFoldDB" id="A0A0F9HD21"/>
<comment type="caution">
    <text evidence="1">The sequence shown here is derived from an EMBL/GenBank/DDBJ whole genome shotgun (WGS) entry which is preliminary data.</text>
</comment>
<reference evidence="1" key="1">
    <citation type="journal article" date="2015" name="Nature">
        <title>Complex archaea that bridge the gap between prokaryotes and eukaryotes.</title>
        <authorList>
            <person name="Spang A."/>
            <person name="Saw J.H."/>
            <person name="Jorgensen S.L."/>
            <person name="Zaremba-Niedzwiedzka K."/>
            <person name="Martijn J."/>
            <person name="Lind A.E."/>
            <person name="van Eijk R."/>
            <person name="Schleper C."/>
            <person name="Guy L."/>
            <person name="Ettema T.J."/>
        </authorList>
    </citation>
    <scope>NUCLEOTIDE SEQUENCE</scope>
</reference>
<evidence type="ECO:0000313" key="1">
    <source>
        <dbReference type="EMBL" id="KKM13276.1"/>
    </source>
</evidence>
<organism evidence="1">
    <name type="scientific">marine sediment metagenome</name>
    <dbReference type="NCBI Taxonomy" id="412755"/>
    <lineage>
        <taxon>unclassified sequences</taxon>
        <taxon>metagenomes</taxon>
        <taxon>ecological metagenomes</taxon>
    </lineage>
</organism>
<sequence>MTNLVNKPEEVIFRQTLNVTWKRWQIPKRLTLIEEFDVGLGETVRKEIWRKITNIDSLITPIHGIGLALWQLQKKMAAIRDEHQRYVWKTAISPRKRVTISKHTYSIWTLTCTRIKRDMSGVM</sequence>
<gene>
    <name evidence="1" type="ORF">LCGC14_1717930</name>
</gene>
<dbReference type="EMBL" id="LAZR01015414">
    <property type="protein sequence ID" value="KKM13276.1"/>
    <property type="molecule type" value="Genomic_DNA"/>
</dbReference>
<accession>A0A0F9HD21</accession>
<proteinExistence type="predicted"/>
<name>A0A0F9HD21_9ZZZZ</name>